<comment type="catalytic activity">
    <reaction evidence="1">
        <text>7,8-dihydroneopterin = 6-hydroxymethyl-7,8-dihydropterin + glycolaldehyde</text>
        <dbReference type="Rhea" id="RHEA:10540"/>
        <dbReference type="ChEBI" id="CHEBI:17001"/>
        <dbReference type="ChEBI" id="CHEBI:17071"/>
        <dbReference type="ChEBI" id="CHEBI:44841"/>
        <dbReference type="EC" id="4.1.2.25"/>
    </reaction>
</comment>
<proteinExistence type="inferred from homology"/>
<name>A0A221KDQ1_VITFI</name>
<evidence type="ECO:0000256" key="6">
    <source>
        <dbReference type="ARBA" id="ARBA00023239"/>
    </source>
</evidence>
<dbReference type="InterPro" id="IPR006157">
    <property type="entry name" value="FolB_dom"/>
</dbReference>
<dbReference type="SMART" id="SM00905">
    <property type="entry name" value="FolB"/>
    <property type="match status" value="1"/>
</dbReference>
<dbReference type="Proteomes" id="UP000199729">
    <property type="component" value="Chromosome"/>
</dbReference>
<evidence type="ECO:0000256" key="3">
    <source>
        <dbReference type="ARBA" id="ARBA00005708"/>
    </source>
</evidence>
<reference evidence="9 10" key="1">
    <citation type="submission" date="2017-07" db="EMBL/GenBank/DDBJ databases">
        <title>Complete Genome Sequence of the cosmetic ferment Vitreoscilla filiformis (ATCC15551).</title>
        <authorList>
            <person name="Contreras S."/>
            <person name="Sagory-Zalkind P."/>
            <person name="Blanquart H."/>
            <person name="Iltis A."/>
            <person name="Morand S.C."/>
        </authorList>
    </citation>
    <scope>NUCLEOTIDE SEQUENCE [LARGE SCALE GENOMIC DNA]</scope>
    <source>
        <strain evidence="9 10">ATCC 15551</strain>
    </source>
</reference>
<evidence type="ECO:0000256" key="2">
    <source>
        <dbReference type="ARBA" id="ARBA00005013"/>
    </source>
</evidence>
<evidence type="ECO:0000313" key="10">
    <source>
        <dbReference type="Proteomes" id="UP000199729"/>
    </source>
</evidence>
<evidence type="ECO:0000313" key="9">
    <source>
        <dbReference type="EMBL" id="ASM77142.1"/>
    </source>
</evidence>
<dbReference type="KEGG" id="vff:VITFI_CDS1364"/>
<dbReference type="GO" id="GO:0004150">
    <property type="term" value="F:dihydroneopterin aldolase activity"/>
    <property type="evidence" value="ECO:0007669"/>
    <property type="project" value="UniProtKB-EC"/>
</dbReference>
<dbReference type="Pfam" id="PF02152">
    <property type="entry name" value="FolB"/>
    <property type="match status" value="1"/>
</dbReference>
<dbReference type="Gene3D" id="3.30.1130.10">
    <property type="match status" value="1"/>
</dbReference>
<organism evidence="9 10">
    <name type="scientific">Vitreoscilla filiformis</name>
    <dbReference type="NCBI Taxonomy" id="63"/>
    <lineage>
        <taxon>Bacteria</taxon>
        <taxon>Pseudomonadati</taxon>
        <taxon>Pseudomonadota</taxon>
        <taxon>Betaproteobacteria</taxon>
        <taxon>Neisseriales</taxon>
        <taxon>Neisseriaceae</taxon>
        <taxon>Vitreoscilla</taxon>
    </lineage>
</organism>
<dbReference type="SUPFAM" id="SSF55620">
    <property type="entry name" value="Tetrahydrobiopterin biosynthesis enzymes-like"/>
    <property type="match status" value="1"/>
</dbReference>
<evidence type="ECO:0000256" key="5">
    <source>
        <dbReference type="ARBA" id="ARBA00022909"/>
    </source>
</evidence>
<protein>
    <recommendedName>
        <fullName evidence="4">dihydroneopterin aldolase</fullName>
        <ecNumber evidence="4">4.1.2.25</ecNumber>
    </recommendedName>
    <alternativeName>
        <fullName evidence="7">7,8-dihydroneopterin aldolase</fullName>
    </alternativeName>
</protein>
<dbReference type="PANTHER" id="PTHR42844:SF1">
    <property type="entry name" value="DIHYDRONEOPTERIN ALDOLASE 1-RELATED"/>
    <property type="match status" value="1"/>
</dbReference>
<gene>
    <name evidence="9" type="ORF">VITFI_CDS1364</name>
</gene>
<dbReference type="GO" id="GO:0046656">
    <property type="term" value="P:folic acid biosynthetic process"/>
    <property type="evidence" value="ECO:0007669"/>
    <property type="project" value="UniProtKB-KW"/>
</dbReference>
<dbReference type="PANTHER" id="PTHR42844">
    <property type="entry name" value="DIHYDRONEOPTERIN ALDOLASE 1-RELATED"/>
    <property type="match status" value="1"/>
</dbReference>
<dbReference type="EC" id="4.1.2.25" evidence="4"/>
<dbReference type="InterPro" id="IPR043133">
    <property type="entry name" value="GTP-CH-I_C/QueF"/>
</dbReference>
<evidence type="ECO:0000259" key="8">
    <source>
        <dbReference type="SMART" id="SM00905"/>
    </source>
</evidence>
<accession>A0A221KDQ1</accession>
<evidence type="ECO:0000256" key="7">
    <source>
        <dbReference type="ARBA" id="ARBA00032903"/>
    </source>
</evidence>
<keyword evidence="5" id="KW-0289">Folate biosynthesis</keyword>
<dbReference type="AlphaFoldDB" id="A0A221KDQ1"/>
<dbReference type="GO" id="GO:0005737">
    <property type="term" value="C:cytoplasm"/>
    <property type="evidence" value="ECO:0007669"/>
    <property type="project" value="TreeGrafter"/>
</dbReference>
<feature type="domain" description="Dihydroneopterin aldolase/epimerase" evidence="8">
    <location>
        <begin position="2"/>
        <end position="110"/>
    </location>
</feature>
<keyword evidence="10" id="KW-1185">Reference proteome</keyword>
<sequence length="123" mass="13786">MERLRVHASVGILDYELRSRQQVLISMRVEMHGVPDIPSADEVDEVLDYRAMREIAKQEAESGHINMLETLTGRIAQRLLALPGVDVAMVRVTKPNIFPDCDGVTVEVLSRRSDRSDDCPTSP</sequence>
<evidence type="ECO:0000256" key="4">
    <source>
        <dbReference type="ARBA" id="ARBA00013043"/>
    </source>
</evidence>
<keyword evidence="6" id="KW-0456">Lyase</keyword>
<comment type="similarity">
    <text evidence="3">Belongs to the DHNA family.</text>
</comment>
<comment type="pathway">
    <text evidence="2">Cofactor biosynthesis; tetrahydrofolate biosynthesis; 2-amino-4-hydroxy-6-hydroxymethyl-7,8-dihydropteridine diphosphate from 7,8-dihydroneopterin triphosphate: step 3/4.</text>
</comment>
<dbReference type="InterPro" id="IPR006156">
    <property type="entry name" value="Dihydroneopterin_aldolase"/>
</dbReference>
<evidence type="ECO:0000256" key="1">
    <source>
        <dbReference type="ARBA" id="ARBA00001353"/>
    </source>
</evidence>
<dbReference type="EMBL" id="CP022423">
    <property type="protein sequence ID" value="ASM77142.1"/>
    <property type="molecule type" value="Genomic_DNA"/>
</dbReference>